<evidence type="ECO:0000313" key="2">
    <source>
        <dbReference type="Proteomes" id="UP000032266"/>
    </source>
</evidence>
<keyword evidence="2" id="KW-1185">Reference proteome</keyword>
<reference evidence="1 2" key="1">
    <citation type="submission" date="2014-01" db="EMBL/GenBank/DDBJ databases">
        <title>Full genme sequencing of cellulolytic bacterium Gynuella sunshinyii YC6258T gen. nov., sp. nov.</title>
        <authorList>
            <person name="Khan H."/>
            <person name="Chung E.J."/>
            <person name="Chung Y.R."/>
        </authorList>
    </citation>
    <scope>NUCLEOTIDE SEQUENCE [LARGE SCALE GENOMIC DNA]</scope>
    <source>
        <strain evidence="1 2">YC6258</strain>
    </source>
</reference>
<dbReference type="STRING" id="1445510.YC6258_04152"/>
<dbReference type="EMBL" id="CP007142">
    <property type="protein sequence ID" value="AJQ96188.1"/>
    <property type="molecule type" value="Genomic_DNA"/>
</dbReference>
<proteinExistence type="predicted"/>
<dbReference type="Proteomes" id="UP000032266">
    <property type="component" value="Chromosome"/>
</dbReference>
<dbReference type="KEGG" id="gsn:YC6258_04152"/>
<dbReference type="AlphaFoldDB" id="A0A0C5VS85"/>
<gene>
    <name evidence="1" type="ORF">YC6258_04152</name>
</gene>
<name>A0A0C5VS85_9GAMM</name>
<evidence type="ECO:0000313" key="1">
    <source>
        <dbReference type="EMBL" id="AJQ96188.1"/>
    </source>
</evidence>
<protein>
    <submittedName>
        <fullName evidence="1">Uncharacterized protein</fullName>
    </submittedName>
</protein>
<sequence length="43" mass="5254">MVLQRYCVMSGSPRYHWACDRFTAMTLFLCMTKLIRYKYLLDK</sequence>
<organism evidence="1 2">
    <name type="scientific">Gynuella sunshinyii YC6258</name>
    <dbReference type="NCBI Taxonomy" id="1445510"/>
    <lineage>
        <taxon>Bacteria</taxon>
        <taxon>Pseudomonadati</taxon>
        <taxon>Pseudomonadota</taxon>
        <taxon>Gammaproteobacteria</taxon>
        <taxon>Oceanospirillales</taxon>
        <taxon>Saccharospirillaceae</taxon>
        <taxon>Gynuella</taxon>
    </lineage>
</organism>
<dbReference type="HOGENOM" id="CLU_3234255_0_0_6"/>
<accession>A0A0C5VS85</accession>